<dbReference type="GO" id="GO:0009306">
    <property type="term" value="P:protein secretion"/>
    <property type="evidence" value="ECO:0007669"/>
    <property type="project" value="UniProtKB-UniRule"/>
</dbReference>
<dbReference type="PRINTS" id="PR01651">
    <property type="entry name" value="SECGEXPORT"/>
</dbReference>
<keyword evidence="6 11" id="KW-0812">Transmembrane</keyword>
<keyword evidence="10 11" id="KW-0472">Membrane</keyword>
<keyword evidence="5 11" id="KW-1003">Cell membrane</keyword>
<proteinExistence type="inferred from homology"/>
<evidence type="ECO:0000256" key="1">
    <source>
        <dbReference type="ARBA" id="ARBA00004651"/>
    </source>
</evidence>
<comment type="caution">
    <text evidence="13">The sequence shown here is derived from an EMBL/GenBank/DDBJ whole genome shotgun (WGS) entry which is preliminary data.</text>
</comment>
<evidence type="ECO:0000256" key="12">
    <source>
        <dbReference type="SAM" id="MobiDB-lite"/>
    </source>
</evidence>
<keyword evidence="4 11" id="KW-0813">Transport</keyword>
<dbReference type="GO" id="GO:0015450">
    <property type="term" value="F:protein-transporting ATPase activity"/>
    <property type="evidence" value="ECO:0007669"/>
    <property type="project" value="UniProtKB-UniRule"/>
</dbReference>
<protein>
    <recommendedName>
        <fullName evidence="3 11">Protein-export membrane protein SecG</fullName>
    </recommendedName>
</protein>
<comment type="similarity">
    <text evidence="2 11">Belongs to the SecG family.</text>
</comment>
<gene>
    <name evidence="13" type="primary">secG</name>
    <name evidence="13" type="ORF">HKX39_02420</name>
</gene>
<evidence type="ECO:0000256" key="9">
    <source>
        <dbReference type="ARBA" id="ARBA00023010"/>
    </source>
</evidence>
<keyword evidence="8 11" id="KW-1133">Transmembrane helix</keyword>
<evidence type="ECO:0000256" key="5">
    <source>
        <dbReference type="ARBA" id="ARBA00022475"/>
    </source>
</evidence>
<evidence type="ECO:0000256" key="8">
    <source>
        <dbReference type="ARBA" id="ARBA00022989"/>
    </source>
</evidence>
<sequence length="155" mass="15246">MSAYLFPLLIALQVISALTIIGLVLLQQGKGADMGSSFGGGSAGSLFGSAGSANFFSRMTKWAAIVFFACTLGLAFVGADAYRQAAPTESGSVMEGFAPVPTAPATAPTTSTAPAADASVPSAPVVAPTTPAVEPAPAVDATPTTPAAETKPAAQ</sequence>
<evidence type="ECO:0000256" key="3">
    <source>
        <dbReference type="ARBA" id="ARBA00017876"/>
    </source>
</evidence>
<accession>A0A849P5N8</accession>
<evidence type="ECO:0000256" key="4">
    <source>
        <dbReference type="ARBA" id="ARBA00022448"/>
    </source>
</evidence>
<name>A0A849P5N8_9BURK</name>
<dbReference type="Proteomes" id="UP000537862">
    <property type="component" value="Unassembled WGS sequence"/>
</dbReference>
<dbReference type="NCBIfam" id="TIGR00810">
    <property type="entry name" value="secG"/>
    <property type="match status" value="1"/>
</dbReference>
<dbReference type="PANTHER" id="PTHR34182:SF1">
    <property type="entry name" value="PROTEIN-EXPORT MEMBRANE PROTEIN SECG"/>
    <property type="match status" value="1"/>
</dbReference>
<evidence type="ECO:0000256" key="10">
    <source>
        <dbReference type="ARBA" id="ARBA00023136"/>
    </source>
</evidence>
<feature type="region of interest" description="Disordered" evidence="12">
    <location>
        <begin position="101"/>
        <end position="155"/>
    </location>
</feature>
<dbReference type="GO" id="GO:0043952">
    <property type="term" value="P:protein transport by the Sec complex"/>
    <property type="evidence" value="ECO:0007669"/>
    <property type="project" value="TreeGrafter"/>
</dbReference>
<dbReference type="AlphaFoldDB" id="A0A849P5N8"/>
<evidence type="ECO:0000256" key="11">
    <source>
        <dbReference type="RuleBase" id="RU365087"/>
    </source>
</evidence>
<evidence type="ECO:0000256" key="6">
    <source>
        <dbReference type="ARBA" id="ARBA00022692"/>
    </source>
</evidence>
<keyword evidence="7 11" id="KW-0653">Protein transport</keyword>
<evidence type="ECO:0000256" key="7">
    <source>
        <dbReference type="ARBA" id="ARBA00022927"/>
    </source>
</evidence>
<dbReference type="InterPro" id="IPR004692">
    <property type="entry name" value="SecG"/>
</dbReference>
<dbReference type="Pfam" id="PF03840">
    <property type="entry name" value="SecG"/>
    <property type="match status" value="1"/>
</dbReference>
<keyword evidence="14" id="KW-1185">Reference proteome</keyword>
<dbReference type="PANTHER" id="PTHR34182">
    <property type="entry name" value="PROTEIN-EXPORT MEMBRANE PROTEIN SECG"/>
    <property type="match status" value="1"/>
</dbReference>
<feature type="transmembrane region" description="Helical" evidence="11">
    <location>
        <begin position="6"/>
        <end position="26"/>
    </location>
</feature>
<evidence type="ECO:0000256" key="2">
    <source>
        <dbReference type="ARBA" id="ARBA00008445"/>
    </source>
</evidence>
<organism evidence="13 14">
    <name type="scientific">Pelistega suis</name>
    <dbReference type="NCBI Taxonomy" id="1631957"/>
    <lineage>
        <taxon>Bacteria</taxon>
        <taxon>Pseudomonadati</taxon>
        <taxon>Pseudomonadota</taxon>
        <taxon>Betaproteobacteria</taxon>
        <taxon>Burkholderiales</taxon>
        <taxon>Alcaligenaceae</taxon>
        <taxon>Pelistega</taxon>
    </lineage>
</organism>
<dbReference type="EMBL" id="JABGBN010000001">
    <property type="protein sequence ID" value="NOL51035.1"/>
    <property type="molecule type" value="Genomic_DNA"/>
</dbReference>
<comment type="function">
    <text evidence="11">Involved in protein export. Participates in an early event of protein translocation.</text>
</comment>
<dbReference type="GO" id="GO:0065002">
    <property type="term" value="P:intracellular protein transmembrane transport"/>
    <property type="evidence" value="ECO:0007669"/>
    <property type="project" value="TreeGrafter"/>
</dbReference>
<keyword evidence="9 11" id="KW-0811">Translocation</keyword>
<evidence type="ECO:0000313" key="13">
    <source>
        <dbReference type="EMBL" id="NOL51035.1"/>
    </source>
</evidence>
<dbReference type="RefSeq" id="WP_171679707.1">
    <property type="nucleotide sequence ID" value="NZ_JABGBN010000001.1"/>
</dbReference>
<feature type="transmembrane region" description="Helical" evidence="11">
    <location>
        <begin position="62"/>
        <end position="82"/>
    </location>
</feature>
<reference evidence="13 14" key="1">
    <citation type="submission" date="2020-05" db="EMBL/GenBank/DDBJ databases">
        <authorList>
            <person name="Niu N."/>
        </authorList>
    </citation>
    <scope>NUCLEOTIDE SEQUENCE [LARGE SCALE GENOMIC DNA]</scope>
    <source>
        <strain evidence="13 14">3340-03</strain>
    </source>
</reference>
<evidence type="ECO:0000313" key="14">
    <source>
        <dbReference type="Proteomes" id="UP000537862"/>
    </source>
</evidence>
<dbReference type="GO" id="GO:0005886">
    <property type="term" value="C:plasma membrane"/>
    <property type="evidence" value="ECO:0007669"/>
    <property type="project" value="UniProtKB-SubCell"/>
</dbReference>
<comment type="subcellular location">
    <subcellularLocation>
        <location evidence="1 11">Cell membrane</location>
        <topology evidence="1 11">Multi-pass membrane protein</topology>
    </subcellularLocation>
</comment>